<keyword evidence="1 3" id="KW-1015">Disulfide bond</keyword>
<feature type="transmembrane region" description="Helical" evidence="5">
    <location>
        <begin position="263"/>
        <end position="288"/>
    </location>
</feature>
<evidence type="ECO:0000313" key="7">
    <source>
        <dbReference type="EnsemblMetazoa" id="XP_003729613"/>
    </source>
</evidence>
<dbReference type="EnsemblMetazoa" id="XM_003729565">
    <property type="protein sequence ID" value="XP_003729613"/>
    <property type="gene ID" value="LOC100893071"/>
</dbReference>
<keyword evidence="8" id="KW-1185">Reference proteome</keyword>
<evidence type="ECO:0000256" key="4">
    <source>
        <dbReference type="SAM" id="MobiDB-lite"/>
    </source>
</evidence>
<feature type="domain" description="SRCR" evidence="6">
    <location>
        <begin position="38"/>
        <end position="137"/>
    </location>
</feature>
<dbReference type="Pfam" id="PF00530">
    <property type="entry name" value="SRCR"/>
    <property type="match status" value="2"/>
</dbReference>
<feature type="domain" description="SRCR" evidence="6">
    <location>
        <begin position="143"/>
        <end position="244"/>
    </location>
</feature>
<dbReference type="PROSITE" id="PS50287">
    <property type="entry name" value="SRCR_2"/>
    <property type="match status" value="2"/>
</dbReference>
<organism evidence="7 8">
    <name type="scientific">Strongylocentrotus purpuratus</name>
    <name type="common">Purple sea urchin</name>
    <dbReference type="NCBI Taxonomy" id="7668"/>
    <lineage>
        <taxon>Eukaryota</taxon>
        <taxon>Metazoa</taxon>
        <taxon>Echinodermata</taxon>
        <taxon>Eleutherozoa</taxon>
        <taxon>Echinozoa</taxon>
        <taxon>Echinoidea</taxon>
        <taxon>Euechinoidea</taxon>
        <taxon>Echinacea</taxon>
        <taxon>Camarodonta</taxon>
        <taxon>Echinidea</taxon>
        <taxon>Strongylocentrotidae</taxon>
        <taxon>Strongylocentrotus</taxon>
    </lineage>
</organism>
<evidence type="ECO:0000256" key="5">
    <source>
        <dbReference type="SAM" id="Phobius"/>
    </source>
</evidence>
<dbReference type="GO" id="GO:0016020">
    <property type="term" value="C:membrane"/>
    <property type="evidence" value="ECO:0007669"/>
    <property type="project" value="InterPro"/>
</dbReference>
<dbReference type="GeneID" id="100893071"/>
<protein>
    <recommendedName>
        <fullName evidence="6">SRCR domain-containing protein</fullName>
    </recommendedName>
</protein>
<dbReference type="Gene3D" id="3.10.250.10">
    <property type="entry name" value="SRCR-like domain"/>
    <property type="match status" value="2"/>
</dbReference>
<feature type="disulfide bond" evidence="3">
    <location>
        <begin position="213"/>
        <end position="223"/>
    </location>
</feature>
<dbReference type="InterPro" id="IPR001190">
    <property type="entry name" value="SRCR"/>
</dbReference>
<dbReference type="PRINTS" id="PR00258">
    <property type="entry name" value="SPERACTRCPTR"/>
</dbReference>
<dbReference type="SUPFAM" id="SSF56487">
    <property type="entry name" value="SRCR-like"/>
    <property type="match status" value="2"/>
</dbReference>
<dbReference type="PANTHER" id="PTHR45817:SF9">
    <property type="entry name" value="SRCR DOMAIN-CONTAINING PROTEIN"/>
    <property type="match status" value="1"/>
</dbReference>
<dbReference type="InterPro" id="IPR036772">
    <property type="entry name" value="SRCR-like_dom_sf"/>
</dbReference>
<accession>A0A7M7LLM0</accession>
<keyword evidence="2" id="KW-0325">Glycoprotein</keyword>
<sequence length="370" mass="39870">MASNTDGKLARGMRLWIIFSAFFVFWPNYVRCQFEGDVRLVDGAQNGRGRVEIYHDNQWGTICDDTWDTSDAQVVCRQLGFGTTNARGYTATSPGSGPIHLDGTHCFGTEYRLDYCSHSSWGLNDCVHSEDAAVSCDINEGDVRLVGGFTPNQGRVEIYHNYQWGTVCDDRWGDSDARVVCRQLGYSGDVGEARSGGTYGRGSDPTYLDEVGCLGYESRLADCSHDGWGIEDCTHSEDAGVYCNENVPATSSPATSSPATSSLVVGIMSFVGVSLFLLTMSALIAVYYTCSQRKPAIIPTQSNQIPLSTITSHPVAYHTAAAATSNSMTTGPTQPSLPQQPPATETDSLPSPPSYNALQGGQSDSMPQPN</sequence>
<dbReference type="RefSeq" id="XP_003729613.1">
    <property type="nucleotide sequence ID" value="XM_003729565.2"/>
</dbReference>
<reference evidence="7" key="2">
    <citation type="submission" date="2021-01" db="UniProtKB">
        <authorList>
            <consortium name="EnsemblMetazoa"/>
        </authorList>
    </citation>
    <scope>IDENTIFICATION</scope>
</reference>
<dbReference type="PANTHER" id="PTHR45817">
    <property type="entry name" value="LYSYL OXIDASE-LIKE-RELATED"/>
    <property type="match status" value="1"/>
</dbReference>
<dbReference type="AlphaFoldDB" id="A0A7M7LLM0"/>
<evidence type="ECO:0000256" key="1">
    <source>
        <dbReference type="ARBA" id="ARBA00023157"/>
    </source>
</evidence>
<feature type="compositionally biased region" description="Polar residues" evidence="4">
    <location>
        <begin position="331"/>
        <end position="370"/>
    </location>
</feature>
<evidence type="ECO:0000256" key="3">
    <source>
        <dbReference type="PROSITE-ProRule" id="PRU00196"/>
    </source>
</evidence>
<keyword evidence="5" id="KW-1133">Transmembrane helix</keyword>
<dbReference type="FunFam" id="3.10.250.10:FF:000011">
    <property type="entry name" value="Scavenger receptor class A member 5"/>
    <property type="match status" value="2"/>
</dbReference>
<comment type="caution">
    <text evidence="3">Lacks conserved residue(s) required for the propagation of feature annotation.</text>
</comment>
<dbReference type="PROSITE" id="PS00420">
    <property type="entry name" value="SRCR_1"/>
    <property type="match status" value="2"/>
</dbReference>
<dbReference type="KEGG" id="spu:100893071"/>
<dbReference type="OMA" id="NSYHEAS"/>
<reference evidence="8" key="1">
    <citation type="submission" date="2015-02" db="EMBL/GenBank/DDBJ databases">
        <title>Genome sequencing for Strongylocentrotus purpuratus.</title>
        <authorList>
            <person name="Murali S."/>
            <person name="Liu Y."/>
            <person name="Vee V."/>
            <person name="English A."/>
            <person name="Wang M."/>
            <person name="Skinner E."/>
            <person name="Han Y."/>
            <person name="Muzny D.M."/>
            <person name="Worley K.C."/>
            <person name="Gibbs R.A."/>
        </authorList>
    </citation>
    <scope>NUCLEOTIDE SEQUENCE</scope>
</reference>
<keyword evidence="5" id="KW-0472">Membrane</keyword>
<name>A0A7M7LLM0_STRPU</name>
<dbReference type="InterPro" id="IPR050912">
    <property type="entry name" value="LOX-like_protein"/>
</dbReference>
<evidence type="ECO:0000259" key="6">
    <source>
        <dbReference type="PROSITE" id="PS50287"/>
    </source>
</evidence>
<evidence type="ECO:0000256" key="2">
    <source>
        <dbReference type="ARBA" id="ARBA00023180"/>
    </source>
</evidence>
<feature type="region of interest" description="Disordered" evidence="4">
    <location>
        <begin position="324"/>
        <end position="370"/>
    </location>
</feature>
<dbReference type="OrthoDB" id="536948at2759"/>
<dbReference type="Proteomes" id="UP000007110">
    <property type="component" value="Unassembled WGS sequence"/>
</dbReference>
<dbReference type="SMART" id="SM00202">
    <property type="entry name" value="SR"/>
    <property type="match status" value="2"/>
</dbReference>
<keyword evidence="5" id="KW-0812">Transmembrane</keyword>
<proteinExistence type="predicted"/>
<dbReference type="InParanoid" id="A0A7M7LLM0"/>
<evidence type="ECO:0000313" key="8">
    <source>
        <dbReference type="Proteomes" id="UP000007110"/>
    </source>
</evidence>
<feature type="disulfide bond" evidence="3">
    <location>
        <begin position="106"/>
        <end position="116"/>
    </location>
</feature>